<dbReference type="AlphaFoldDB" id="A0A810QC21"/>
<dbReference type="SUPFAM" id="SSF52980">
    <property type="entry name" value="Restriction endonuclease-like"/>
    <property type="match status" value="1"/>
</dbReference>
<keyword evidence="1" id="KW-1133">Transmembrane helix</keyword>
<dbReference type="KEGG" id="pfaa:MM59RIKEN_28530"/>
<proteinExistence type="predicted"/>
<dbReference type="PANTHER" id="PTHR30015">
    <property type="entry name" value="MRR RESTRICTION SYSTEM PROTEIN"/>
    <property type="match status" value="1"/>
</dbReference>
<gene>
    <name evidence="3" type="ORF">MM59RIKEN_28530</name>
</gene>
<evidence type="ECO:0000256" key="1">
    <source>
        <dbReference type="SAM" id="Phobius"/>
    </source>
</evidence>
<reference evidence="3" key="1">
    <citation type="submission" date="2020-09" db="EMBL/GenBank/DDBJ databases">
        <title>New species isolated from human feces.</title>
        <authorList>
            <person name="Kitahara M."/>
            <person name="Shigeno Y."/>
            <person name="Shime M."/>
            <person name="Matsumoto Y."/>
            <person name="Nakamura S."/>
            <person name="Motooka D."/>
            <person name="Fukuoka S."/>
            <person name="Nishikawa H."/>
            <person name="Benno Y."/>
        </authorList>
    </citation>
    <scope>NUCLEOTIDE SEQUENCE</scope>
    <source>
        <strain evidence="3">MM59</strain>
    </source>
</reference>
<dbReference type="InterPro" id="IPR007560">
    <property type="entry name" value="Restrct_endonuc_IV_Mrr"/>
</dbReference>
<dbReference type="InterPro" id="IPR011335">
    <property type="entry name" value="Restrct_endonuc-II-like"/>
</dbReference>
<evidence type="ECO:0000313" key="3">
    <source>
        <dbReference type="EMBL" id="BCK85534.1"/>
    </source>
</evidence>
<sequence>MKLLKIIEMDWTERLPFYLHKNSYRGFNRHCFQLLVIIYYCIKDLLLLCVAFYYFFFKGLWFLVKWIFRLNNREWFIHLKERLGIYGESEEDDGNDYENDLNLPSCTIIFIDKMSGVDFEHFCADLLRVNGWDNIQVTSASGDHGIDITAQKDDINWGFQCKRWNSTKVDAVAIGQTYKGKAIYECDIAVIITTSTLTAQAESEARQLGIKVWGRHKIRQLMSKLDNADNYYLSS</sequence>
<dbReference type="Pfam" id="PF04471">
    <property type="entry name" value="Mrr_cat"/>
    <property type="match status" value="1"/>
</dbReference>
<keyword evidence="4" id="KW-1185">Reference proteome</keyword>
<protein>
    <recommendedName>
        <fullName evidence="2">Restriction endonuclease type IV Mrr domain-containing protein</fullName>
    </recommendedName>
</protein>
<dbReference type="EMBL" id="AP023420">
    <property type="protein sequence ID" value="BCK85534.1"/>
    <property type="molecule type" value="Genomic_DNA"/>
</dbReference>
<dbReference type="GO" id="GO:0015666">
    <property type="term" value="F:restriction endodeoxyribonuclease activity"/>
    <property type="evidence" value="ECO:0007669"/>
    <property type="project" value="TreeGrafter"/>
</dbReference>
<organism evidence="3 4">
    <name type="scientific">Pusillibacter faecalis</name>
    <dbReference type="NCBI Taxonomy" id="2714358"/>
    <lineage>
        <taxon>Bacteria</taxon>
        <taxon>Bacillati</taxon>
        <taxon>Bacillota</taxon>
        <taxon>Clostridia</taxon>
        <taxon>Eubacteriales</taxon>
        <taxon>Oscillospiraceae</taxon>
        <taxon>Pusillibacter</taxon>
    </lineage>
</organism>
<accession>A0A810QC21</accession>
<dbReference type="GO" id="GO:0003677">
    <property type="term" value="F:DNA binding"/>
    <property type="evidence" value="ECO:0007669"/>
    <property type="project" value="InterPro"/>
</dbReference>
<dbReference type="RefSeq" id="WP_213543591.1">
    <property type="nucleotide sequence ID" value="NZ_AP023420.1"/>
</dbReference>
<name>A0A810QC21_9FIRM</name>
<dbReference type="InterPro" id="IPR052906">
    <property type="entry name" value="Type_IV_Methyl-Rstrct_Enzyme"/>
</dbReference>
<feature type="domain" description="Restriction endonuclease type IV Mrr" evidence="2">
    <location>
        <begin position="111"/>
        <end position="222"/>
    </location>
</feature>
<feature type="transmembrane region" description="Helical" evidence="1">
    <location>
        <begin position="32"/>
        <end position="56"/>
    </location>
</feature>
<dbReference type="Gene3D" id="3.40.1350.10">
    <property type="match status" value="1"/>
</dbReference>
<keyword evidence="1" id="KW-0812">Transmembrane</keyword>
<evidence type="ECO:0000313" key="4">
    <source>
        <dbReference type="Proteomes" id="UP000679848"/>
    </source>
</evidence>
<keyword evidence="1" id="KW-0472">Membrane</keyword>
<evidence type="ECO:0000259" key="2">
    <source>
        <dbReference type="Pfam" id="PF04471"/>
    </source>
</evidence>
<dbReference type="Proteomes" id="UP000679848">
    <property type="component" value="Chromosome"/>
</dbReference>
<dbReference type="InterPro" id="IPR011856">
    <property type="entry name" value="tRNA_endonuc-like_dom_sf"/>
</dbReference>
<dbReference type="PANTHER" id="PTHR30015:SF6">
    <property type="entry name" value="SLL1429 PROTEIN"/>
    <property type="match status" value="1"/>
</dbReference>
<dbReference type="GO" id="GO:0009307">
    <property type="term" value="P:DNA restriction-modification system"/>
    <property type="evidence" value="ECO:0007669"/>
    <property type="project" value="InterPro"/>
</dbReference>